<keyword evidence="2" id="KW-1185">Reference proteome</keyword>
<evidence type="ECO:0000313" key="1">
    <source>
        <dbReference type="EMBL" id="KUP08955.1"/>
    </source>
</evidence>
<protein>
    <recommendedName>
        <fullName evidence="3">DNA-binding protein</fullName>
    </recommendedName>
</protein>
<dbReference type="PATRIC" id="fig|1150625.3.peg.362"/>
<dbReference type="Proteomes" id="UP000074108">
    <property type="component" value="Unassembled WGS sequence"/>
</dbReference>
<name>A0A147KC00_9BACI</name>
<comment type="caution">
    <text evidence="1">The sequence shown here is derived from an EMBL/GenBank/DDBJ whole genome shotgun (WGS) entry which is preliminary data.</text>
</comment>
<gene>
    <name evidence="1" type="ORF">Q75_01715</name>
</gene>
<reference evidence="1 2" key="1">
    <citation type="journal article" date="2016" name="Front. Microbiol.">
        <title>Microevolution Analysis of Bacillus coahuilensis Unveils Differences in Phosphorus Acquisition Strategies and Their Regulation.</title>
        <authorList>
            <person name="Gomez-Lunar Z."/>
            <person name="Hernandez-Gonzalez I."/>
            <person name="Rodriguez-Torres M.D."/>
            <person name="Souza V."/>
            <person name="Olmedo-Alvarez G."/>
        </authorList>
    </citation>
    <scope>NUCLEOTIDE SEQUENCE [LARGE SCALE GENOMIC DNA]</scope>
    <source>
        <strain evidence="2">p1.1.43</strain>
    </source>
</reference>
<evidence type="ECO:0008006" key="3">
    <source>
        <dbReference type="Google" id="ProtNLM"/>
    </source>
</evidence>
<accession>A0A147KC00</accession>
<sequence length="60" mass="6944">MRIVKTDNLYSFSQAVGILGVSPQRIFELSSSPYVEKVHQENRIYFTKESIRKLVLRGDV</sequence>
<proteinExistence type="predicted"/>
<organism evidence="1 2">
    <name type="scientific">Bacillus coahuilensis p1.1.43</name>
    <dbReference type="NCBI Taxonomy" id="1150625"/>
    <lineage>
        <taxon>Bacteria</taxon>
        <taxon>Bacillati</taxon>
        <taxon>Bacillota</taxon>
        <taxon>Bacilli</taxon>
        <taxon>Bacillales</taxon>
        <taxon>Bacillaceae</taxon>
        <taxon>Bacillus</taxon>
    </lineage>
</organism>
<evidence type="ECO:0000313" key="2">
    <source>
        <dbReference type="Proteomes" id="UP000074108"/>
    </source>
</evidence>
<dbReference type="AlphaFoldDB" id="A0A147KC00"/>
<dbReference type="EMBL" id="LDYG01000005">
    <property type="protein sequence ID" value="KUP08955.1"/>
    <property type="molecule type" value="Genomic_DNA"/>
</dbReference>